<name>X1LKT9_9ZZZZ</name>
<proteinExistence type="predicted"/>
<dbReference type="EMBL" id="BARV01000187">
    <property type="protein sequence ID" value="GAH94753.1"/>
    <property type="molecule type" value="Genomic_DNA"/>
</dbReference>
<comment type="caution">
    <text evidence="1">The sequence shown here is derived from an EMBL/GenBank/DDBJ whole genome shotgun (WGS) entry which is preliminary data.</text>
</comment>
<organism evidence="1">
    <name type="scientific">marine sediment metagenome</name>
    <dbReference type="NCBI Taxonomy" id="412755"/>
    <lineage>
        <taxon>unclassified sequences</taxon>
        <taxon>metagenomes</taxon>
        <taxon>ecological metagenomes</taxon>
    </lineage>
</organism>
<reference evidence="1" key="1">
    <citation type="journal article" date="2014" name="Front. Microbiol.">
        <title>High frequency of phylogenetically diverse reductive dehalogenase-homologous genes in deep subseafloor sedimentary metagenomes.</title>
        <authorList>
            <person name="Kawai M."/>
            <person name="Futagami T."/>
            <person name="Toyoda A."/>
            <person name="Takaki Y."/>
            <person name="Nishi S."/>
            <person name="Hori S."/>
            <person name="Arai W."/>
            <person name="Tsubouchi T."/>
            <person name="Morono Y."/>
            <person name="Uchiyama I."/>
            <person name="Ito T."/>
            <person name="Fujiyama A."/>
            <person name="Inagaki F."/>
            <person name="Takami H."/>
        </authorList>
    </citation>
    <scope>NUCLEOTIDE SEQUENCE</scope>
    <source>
        <strain evidence="1">Expedition CK06-06</strain>
    </source>
</reference>
<dbReference type="AlphaFoldDB" id="X1LKT9"/>
<sequence length="43" mass="5170">MRSFLTPIRRVNDALAVKRAILTYDDELKLKNELKYQEKDINF</sequence>
<protein>
    <submittedName>
        <fullName evidence="1">Uncharacterized protein</fullName>
    </submittedName>
</protein>
<gene>
    <name evidence="1" type="ORF">S06H3_00863</name>
</gene>
<evidence type="ECO:0000313" key="1">
    <source>
        <dbReference type="EMBL" id="GAH94753.1"/>
    </source>
</evidence>
<accession>X1LKT9</accession>